<feature type="compositionally biased region" description="Polar residues" evidence="4">
    <location>
        <begin position="917"/>
        <end position="927"/>
    </location>
</feature>
<evidence type="ECO:0000256" key="2">
    <source>
        <dbReference type="ARBA" id="ARBA00022884"/>
    </source>
</evidence>
<organism evidence="6 7">
    <name type="scientific">Pomacea canaliculata</name>
    <name type="common">Golden apple snail</name>
    <dbReference type="NCBI Taxonomy" id="400727"/>
    <lineage>
        <taxon>Eukaryota</taxon>
        <taxon>Metazoa</taxon>
        <taxon>Spiralia</taxon>
        <taxon>Lophotrochozoa</taxon>
        <taxon>Mollusca</taxon>
        <taxon>Gastropoda</taxon>
        <taxon>Caenogastropoda</taxon>
        <taxon>Architaenioglossa</taxon>
        <taxon>Ampullarioidea</taxon>
        <taxon>Ampullariidae</taxon>
        <taxon>Pomacea</taxon>
    </lineage>
</organism>
<evidence type="ECO:0000313" key="7">
    <source>
        <dbReference type="Proteomes" id="UP000245119"/>
    </source>
</evidence>
<feature type="domain" description="RRM" evidence="5">
    <location>
        <begin position="1252"/>
        <end position="1329"/>
    </location>
</feature>
<feature type="compositionally biased region" description="Gly residues" evidence="4">
    <location>
        <begin position="533"/>
        <end position="546"/>
    </location>
</feature>
<feature type="region of interest" description="Disordered" evidence="4">
    <location>
        <begin position="142"/>
        <end position="223"/>
    </location>
</feature>
<keyword evidence="2 3" id="KW-0694">RNA-binding</keyword>
<feature type="domain" description="RRM" evidence="5">
    <location>
        <begin position="1088"/>
        <end position="1167"/>
    </location>
</feature>
<keyword evidence="7" id="KW-1185">Reference proteome</keyword>
<dbReference type="CDD" id="cd12254">
    <property type="entry name" value="RRM_hnRNPH_ESRPs_RBM12_like"/>
    <property type="match status" value="3"/>
</dbReference>
<dbReference type="InterPro" id="IPR012677">
    <property type="entry name" value="Nucleotide-bd_a/b_plait_sf"/>
</dbReference>
<dbReference type="InterPro" id="IPR050666">
    <property type="entry name" value="ESRP"/>
</dbReference>
<evidence type="ECO:0000313" key="6">
    <source>
        <dbReference type="EMBL" id="PVD20535.1"/>
    </source>
</evidence>
<feature type="compositionally biased region" description="Basic and acidic residues" evidence="4">
    <location>
        <begin position="491"/>
        <end position="501"/>
    </location>
</feature>
<feature type="compositionally biased region" description="Low complexity" evidence="4">
    <location>
        <begin position="1193"/>
        <end position="1207"/>
    </location>
</feature>
<feature type="compositionally biased region" description="Basic and acidic residues" evidence="4">
    <location>
        <begin position="805"/>
        <end position="916"/>
    </location>
</feature>
<dbReference type="OMA" id="NRPNMGM"/>
<protein>
    <recommendedName>
        <fullName evidence="5">RRM domain-containing protein</fullName>
    </recommendedName>
</protein>
<evidence type="ECO:0000259" key="5">
    <source>
        <dbReference type="PROSITE" id="PS50102"/>
    </source>
</evidence>
<feature type="compositionally biased region" description="Polar residues" evidence="4">
    <location>
        <begin position="247"/>
        <end position="268"/>
    </location>
</feature>
<dbReference type="SUPFAM" id="SSF54928">
    <property type="entry name" value="RNA-binding domain, RBD"/>
    <property type="match status" value="4"/>
</dbReference>
<dbReference type="PROSITE" id="PS50102">
    <property type="entry name" value="RRM"/>
    <property type="match status" value="4"/>
</dbReference>
<feature type="compositionally biased region" description="Basic and acidic residues" evidence="4">
    <location>
        <begin position="745"/>
        <end position="775"/>
    </location>
</feature>
<feature type="compositionally biased region" description="Basic and acidic residues" evidence="4">
    <location>
        <begin position="928"/>
        <end position="961"/>
    </location>
</feature>
<dbReference type="GO" id="GO:0003723">
    <property type="term" value="F:RNA binding"/>
    <property type="evidence" value="ECO:0007669"/>
    <property type="project" value="UniProtKB-UniRule"/>
</dbReference>
<feature type="region of interest" description="Disordered" evidence="4">
    <location>
        <begin position="247"/>
        <end position="312"/>
    </location>
</feature>
<feature type="domain" description="RRM" evidence="5">
    <location>
        <begin position="971"/>
        <end position="1048"/>
    </location>
</feature>
<feature type="compositionally biased region" description="Basic and acidic residues" evidence="4">
    <location>
        <begin position="568"/>
        <end position="588"/>
    </location>
</feature>
<feature type="compositionally biased region" description="Polar residues" evidence="4">
    <location>
        <begin position="164"/>
        <end position="188"/>
    </location>
</feature>
<dbReference type="CDD" id="cd12510">
    <property type="entry name" value="RRM1_RBM12_like"/>
    <property type="match status" value="1"/>
</dbReference>
<sequence>MSVIIRLQGLPWSASALDIRHFFKGLTIPAGGVHIIGGERGDAFIAFGSDEDARQAMMRTLLPLSGTPVQLFLSSKSEMQNVIEEARVAEAAVAMTGSAVTPLGGSASLQGAATGQIFQGPNYPGPHGAASQRFPLQGELHAARDGQGQIPSGPPSGNFPGSSHSLGLQNREIPTQQQFGFQSDRSQAPSQISYSGSGSSQIPSGSNQFRMSEGNQPSDARYPYNQDMGNVDFSGAQEADYPVNDQQQWQGHGQDMSGSRQYFGSETGQGKFGFQGVQSMQRSEQYPSHGRDGQLSGHQQFSMQGGDQTHSQDSLINQQNFYAPEVKQQNDSRFTMRQGKSGFSEPLMAGVLQRPGLPVADDEQTGTRGPEMKGVGLLGARPGATPNVRGLGDDRMMMQGPMRSNLDQRQGKGFEHGRPGASLEEGMPGSVGMPQGFQRGQGMLPTPAMPPLSQQLSHTDEAYDEVTAMERGHWPGYDEGDDMNRRGSHGNFDERGDHTMDIRQNADLSHPDEERGRGQFIDGGDSDFRSGARPGGITYGGPGNRGGGRRFGGRGGRFDSFPGSRGVNENDRFSGPDGRGFEGPREHQGMREFDHQRELGMEDVGVQEMEIDESFPGPRGRGFEGARGRGSEGARGRGYDRSRGRGFDRPDRFGPPGGRDFSRQGYAEEQEQYDPYAMQMEGEENQYGGAPSDIGRGHERGFDEERQDMRRPPFGNRDFDSRGERGRGRGDGRGRGGGPGSGFGREMDTDRRWNKEDVDTRGRERNWRDNTEVRATKGLLGDAPAGLGDGRPGMLHAFEPSSLKTDADKDQRGPHPRDAERERERRGYADRRYREERGRDDSRNRGRDDRFSKRSDRRSYERGRGRDEREKSFDRERSSDRHSRRSERDHRSDRRDREKDKDRDRERSSTKDRDTKSQQPSSKTLDSGSKDSPTEKKPENEKNEGGKNSESEKKSDSEVRSTDSPQTSDQRFVHVKNIPQTFNYKDIRRLFVGCEIPFDGLKIINDISGKRIGEAFIKFANEESGKKALKKNGERILGNTIAISVVSSKEFESKIDSQKPPENPDENPSKQNQAEEPPTVKPQDKSSLIVLVQGLPPNVSREELASFFQTVKIADNGDAIFIEYDSRGQCTGLAYMEVSSVQDFKVAMGYDGRLFGARNLKISVGRREEMDVLIKKQQDMFQRQSHKSGEQSGPGLLGSAPSSRPPLMGARPAPMPLMSLFQGPPRNGPVLDQHQSKVPYGEKSHYGSMNSPCVHLQGLSMMVTYKEIREFFQGLNIVPRGVQIVHDGMGKPMGEGFVEFATPEDRDEALKKDKTSMGHRVVAVKSISKSDMIERLRNARLVGLPPGQGPPPMHHFKHGGGPPLGPKPIPPGVLNPQWYYLRCQNFPGNTTIKDILNFFHEFQPIPESIRLHFSADGSQTGNALVGFGAYEDRQRALQDMNGKFFRRSSINLQPVSG</sequence>
<evidence type="ECO:0000256" key="3">
    <source>
        <dbReference type="PROSITE-ProRule" id="PRU00176"/>
    </source>
</evidence>
<dbReference type="OrthoDB" id="2588702at2759"/>
<feature type="compositionally biased region" description="Polar residues" evidence="4">
    <location>
        <begin position="276"/>
        <end position="286"/>
    </location>
</feature>
<dbReference type="InterPro" id="IPR035979">
    <property type="entry name" value="RBD_domain_sf"/>
</dbReference>
<feature type="region of interest" description="Disordered" evidence="4">
    <location>
        <begin position="1179"/>
        <end position="1210"/>
    </location>
</feature>
<feature type="compositionally biased region" description="Basic and acidic residues" evidence="4">
    <location>
        <begin position="695"/>
        <end position="734"/>
    </location>
</feature>
<dbReference type="InterPro" id="IPR000504">
    <property type="entry name" value="RRM_dom"/>
</dbReference>
<feature type="region of interest" description="Disordered" evidence="4">
    <location>
        <begin position="473"/>
        <end position="588"/>
    </location>
</feature>
<feature type="compositionally biased region" description="Low complexity" evidence="4">
    <location>
        <begin position="189"/>
        <end position="206"/>
    </location>
</feature>
<dbReference type="Gene3D" id="3.30.70.330">
    <property type="match status" value="5"/>
</dbReference>
<feature type="compositionally biased region" description="Low complexity" evidence="4">
    <location>
        <begin position="146"/>
        <end position="163"/>
    </location>
</feature>
<feature type="compositionally biased region" description="Polar residues" evidence="4">
    <location>
        <begin position="207"/>
        <end position="218"/>
    </location>
</feature>
<reference evidence="6 7" key="1">
    <citation type="submission" date="2018-04" db="EMBL/GenBank/DDBJ databases">
        <title>The genome of golden apple snail Pomacea canaliculata provides insight into stress tolerance and invasive adaptation.</title>
        <authorList>
            <person name="Liu C."/>
            <person name="Liu B."/>
            <person name="Ren Y."/>
            <person name="Zhang Y."/>
            <person name="Wang H."/>
            <person name="Li S."/>
            <person name="Jiang F."/>
            <person name="Yin L."/>
            <person name="Zhang G."/>
            <person name="Qian W."/>
            <person name="Fan W."/>
        </authorList>
    </citation>
    <scope>NUCLEOTIDE SEQUENCE [LARGE SCALE GENOMIC DNA]</scope>
    <source>
        <strain evidence="6">SZHN2017</strain>
        <tissue evidence="6">Muscle</tissue>
    </source>
</reference>
<feature type="region of interest" description="Disordered" evidence="4">
    <location>
        <begin position="373"/>
        <end position="396"/>
    </location>
</feature>
<keyword evidence="1" id="KW-0677">Repeat</keyword>
<feature type="compositionally biased region" description="Basic and acidic residues" evidence="4">
    <location>
        <begin position="621"/>
        <end position="652"/>
    </location>
</feature>
<feature type="domain" description="RRM" evidence="5">
    <location>
        <begin position="3"/>
        <end position="76"/>
    </location>
</feature>
<dbReference type="Proteomes" id="UP000245119">
    <property type="component" value="Linkage Group LG12"/>
</dbReference>
<accession>A0A2T7NHA5</accession>
<evidence type="ECO:0000256" key="1">
    <source>
        <dbReference type="ARBA" id="ARBA00022737"/>
    </source>
</evidence>
<feature type="region of interest" description="Disordered" evidence="4">
    <location>
        <begin position="1052"/>
        <end position="1084"/>
    </location>
</feature>
<name>A0A2T7NHA5_POMCA</name>
<dbReference type="PANTHER" id="PTHR13976">
    <property type="entry name" value="HETEROGENEOUS NUCLEAR RIBONUCLEOPROTEIN-RELATED"/>
    <property type="match status" value="1"/>
</dbReference>
<proteinExistence type="predicted"/>
<dbReference type="SMART" id="SM00360">
    <property type="entry name" value="RRM"/>
    <property type="match status" value="5"/>
</dbReference>
<dbReference type="EMBL" id="PZQS01000012">
    <property type="protein sequence ID" value="PVD20535.1"/>
    <property type="molecule type" value="Genomic_DNA"/>
</dbReference>
<feature type="compositionally biased region" description="Polar residues" evidence="4">
    <location>
        <begin position="296"/>
        <end position="312"/>
    </location>
</feature>
<feature type="region of interest" description="Disordered" evidence="4">
    <location>
        <begin position="611"/>
        <end position="972"/>
    </location>
</feature>
<dbReference type="Pfam" id="PF00076">
    <property type="entry name" value="RRM_1"/>
    <property type="match status" value="3"/>
</dbReference>
<evidence type="ECO:0000256" key="4">
    <source>
        <dbReference type="SAM" id="MobiDB-lite"/>
    </source>
</evidence>
<gene>
    <name evidence="6" type="ORF">C0Q70_18691</name>
</gene>
<comment type="caution">
    <text evidence="6">The sequence shown here is derived from an EMBL/GenBank/DDBJ whole genome shotgun (WGS) entry which is preliminary data.</text>
</comment>